<dbReference type="STRING" id="413071.G9ND89"/>
<evidence type="ECO:0000313" key="4">
    <source>
        <dbReference type="Proteomes" id="UP000007115"/>
    </source>
</evidence>
<proteinExistence type="predicted"/>
<feature type="coiled-coil region" evidence="1">
    <location>
        <begin position="148"/>
        <end position="214"/>
    </location>
</feature>
<dbReference type="Proteomes" id="UP000007115">
    <property type="component" value="Unassembled WGS sequence"/>
</dbReference>
<name>G9ND89_HYPVG</name>
<dbReference type="eggNOG" id="ENOG502SPSM">
    <property type="taxonomic scope" value="Eukaryota"/>
</dbReference>
<gene>
    <name evidence="3" type="ORF">TRIVIDRAFT_228683</name>
</gene>
<dbReference type="HOGENOM" id="CLU_560269_0_0_1"/>
<dbReference type="AlphaFoldDB" id="G9ND89"/>
<feature type="compositionally biased region" description="Basic and acidic residues" evidence="2">
    <location>
        <begin position="1"/>
        <end position="21"/>
    </location>
</feature>
<reference evidence="3 4" key="1">
    <citation type="journal article" date="2011" name="Genome Biol.">
        <title>Comparative genome sequence analysis underscores mycoparasitism as the ancestral life style of Trichoderma.</title>
        <authorList>
            <person name="Kubicek C.P."/>
            <person name="Herrera-Estrella A."/>
            <person name="Seidl-Seiboth V."/>
            <person name="Martinez D.A."/>
            <person name="Druzhinina I.S."/>
            <person name="Thon M."/>
            <person name="Zeilinger S."/>
            <person name="Casas-Flores S."/>
            <person name="Horwitz B.A."/>
            <person name="Mukherjee P.K."/>
            <person name="Mukherjee M."/>
            <person name="Kredics L."/>
            <person name="Alcaraz L.D."/>
            <person name="Aerts A."/>
            <person name="Antal Z."/>
            <person name="Atanasova L."/>
            <person name="Cervantes-Badillo M.G."/>
            <person name="Challacombe J."/>
            <person name="Chertkov O."/>
            <person name="McCluskey K."/>
            <person name="Coulpier F."/>
            <person name="Deshpande N."/>
            <person name="von Doehren H."/>
            <person name="Ebbole D.J."/>
            <person name="Esquivel-Naranjo E.U."/>
            <person name="Fekete E."/>
            <person name="Flipphi M."/>
            <person name="Glaser F."/>
            <person name="Gomez-Rodriguez E.Y."/>
            <person name="Gruber S."/>
            <person name="Han C."/>
            <person name="Henrissat B."/>
            <person name="Hermosa R."/>
            <person name="Hernandez-Onate M."/>
            <person name="Karaffa L."/>
            <person name="Kosti I."/>
            <person name="Le Crom S."/>
            <person name="Lindquist E."/>
            <person name="Lucas S."/>
            <person name="Luebeck M."/>
            <person name="Luebeck P.S."/>
            <person name="Margeot A."/>
            <person name="Metz B."/>
            <person name="Misra M."/>
            <person name="Nevalainen H."/>
            <person name="Omann M."/>
            <person name="Packer N."/>
            <person name="Perrone G."/>
            <person name="Uresti-Rivera E.E."/>
            <person name="Salamov A."/>
            <person name="Schmoll M."/>
            <person name="Seiboth B."/>
            <person name="Shapiro H."/>
            <person name="Sukno S."/>
            <person name="Tamayo-Ramos J.A."/>
            <person name="Tisch D."/>
            <person name="Wiest A."/>
            <person name="Wilkinson H.H."/>
            <person name="Zhang M."/>
            <person name="Coutinho P.M."/>
            <person name="Kenerley C.M."/>
            <person name="Monte E."/>
            <person name="Baker S.E."/>
            <person name="Grigoriev I.V."/>
        </authorList>
    </citation>
    <scope>NUCLEOTIDE SEQUENCE [LARGE SCALE GENOMIC DNA]</scope>
    <source>
        <strain evidence="4">Gv29-8 / FGSC 10586</strain>
    </source>
</reference>
<dbReference type="InParanoid" id="G9ND89"/>
<feature type="compositionally biased region" description="Acidic residues" evidence="2">
    <location>
        <begin position="48"/>
        <end position="62"/>
    </location>
</feature>
<keyword evidence="4" id="KW-1185">Reference proteome</keyword>
<evidence type="ECO:0000313" key="3">
    <source>
        <dbReference type="EMBL" id="EHK15657.1"/>
    </source>
</evidence>
<accession>G9ND89</accession>
<dbReference type="VEuPathDB" id="FungiDB:TRIVIDRAFT_228683"/>
<protein>
    <submittedName>
        <fullName evidence="3">Uncharacterized protein</fullName>
    </submittedName>
</protein>
<dbReference type="OMA" id="AFYLTNW"/>
<organism evidence="3 4">
    <name type="scientific">Hypocrea virens (strain Gv29-8 / FGSC 10586)</name>
    <name type="common">Gliocladium virens</name>
    <name type="synonym">Trichoderma virens</name>
    <dbReference type="NCBI Taxonomy" id="413071"/>
    <lineage>
        <taxon>Eukaryota</taxon>
        <taxon>Fungi</taxon>
        <taxon>Dikarya</taxon>
        <taxon>Ascomycota</taxon>
        <taxon>Pezizomycotina</taxon>
        <taxon>Sordariomycetes</taxon>
        <taxon>Hypocreomycetidae</taxon>
        <taxon>Hypocreales</taxon>
        <taxon>Hypocreaceae</taxon>
        <taxon>Trichoderma</taxon>
    </lineage>
</organism>
<sequence>MSPDVIHIHDEGGDNRGRSQMEKVAQLAETPSLRRGKYKRPNYKECGDSDSEDSYNTDETNDGDIPAKKSSIIKGGAPRALRSQGDKQEPMSSEQQTPVSRVVIKIGKRNHGDHECEPARPAKRGRKPTTNTEIKRFEKDMLGLLERYASKANDLEASRSENQDLQAQIKILESKLEQSRQAHKQSEISCNQKIAQLKEDARDWRCQLASALDKLKKDSGKYAKVSDSEIKEKWMVLSYNIRGLVSQYLTAKPSDQDVHLKSLVMGHRLHSTQDISTLRASILRRKIWTYLIFAVFSGRESIWQGNIGATLTYFLSTNNYHHTKDVYYLQVISQIKARAVSDLSEEFHLNMQVMEASIDKMTDGVSHFIPKSKVKLFRKEMQKLIITAVDLHSIMMKSKAIFFTEWIGDDGTKKIVPYDQTKMTSNQCGKDFDISSSFVKYVEAPGLVKIGNADGEDFDTSMVLCEASVILQEDDADIDKKDEGDKK</sequence>
<evidence type="ECO:0000256" key="1">
    <source>
        <dbReference type="SAM" id="Coils"/>
    </source>
</evidence>
<dbReference type="RefSeq" id="XP_013949852.1">
    <property type="nucleotide sequence ID" value="XM_014094377.1"/>
</dbReference>
<dbReference type="OrthoDB" id="5213630at2759"/>
<evidence type="ECO:0000256" key="2">
    <source>
        <dbReference type="SAM" id="MobiDB-lite"/>
    </source>
</evidence>
<comment type="caution">
    <text evidence="3">The sequence shown here is derived from an EMBL/GenBank/DDBJ whole genome shotgun (WGS) entry which is preliminary data.</text>
</comment>
<dbReference type="GeneID" id="25792195"/>
<dbReference type="EMBL" id="ABDF02000092">
    <property type="protein sequence ID" value="EHK15657.1"/>
    <property type="molecule type" value="Genomic_DNA"/>
</dbReference>
<keyword evidence="1" id="KW-0175">Coiled coil</keyword>
<feature type="region of interest" description="Disordered" evidence="2">
    <location>
        <begin position="1"/>
        <end position="98"/>
    </location>
</feature>